<gene>
    <name evidence="2" type="ORF">ULMS_25510</name>
</gene>
<comment type="caution">
    <text evidence="2">The sequence shown here is derived from an EMBL/GenBank/DDBJ whole genome shotgun (WGS) entry which is preliminary data.</text>
</comment>
<organism evidence="2 3">
    <name type="scientific">Patiriisocius marinistellae</name>
    <dbReference type="NCBI Taxonomy" id="2494560"/>
    <lineage>
        <taxon>Bacteria</taxon>
        <taxon>Pseudomonadati</taxon>
        <taxon>Bacteroidota</taxon>
        <taxon>Flavobacteriia</taxon>
        <taxon>Flavobacteriales</taxon>
        <taxon>Flavobacteriaceae</taxon>
        <taxon>Patiriisocius</taxon>
    </lineage>
</organism>
<feature type="compositionally biased region" description="Gly residues" evidence="1">
    <location>
        <begin position="127"/>
        <end position="141"/>
    </location>
</feature>
<accession>A0A5J4FYC3</accession>
<dbReference type="PROSITE" id="PS51257">
    <property type="entry name" value="PROKAR_LIPOPROTEIN"/>
    <property type="match status" value="1"/>
</dbReference>
<dbReference type="RefSeq" id="WP_151894958.1">
    <property type="nucleotide sequence ID" value="NZ_BKCF01000005.1"/>
</dbReference>
<dbReference type="EMBL" id="BKCF01000005">
    <property type="protein sequence ID" value="GEQ87043.1"/>
    <property type="molecule type" value="Genomic_DNA"/>
</dbReference>
<dbReference type="Proteomes" id="UP000326994">
    <property type="component" value="Unassembled WGS sequence"/>
</dbReference>
<evidence type="ECO:0000256" key="1">
    <source>
        <dbReference type="SAM" id="MobiDB-lite"/>
    </source>
</evidence>
<reference evidence="2 3" key="1">
    <citation type="submission" date="2019-08" db="EMBL/GenBank/DDBJ databases">
        <title>Ulvibacter marinistellae sp. nov., isolated from a starfish, Patiria pectinifera.</title>
        <authorList>
            <person name="Kawano K."/>
            <person name="Ushijima N."/>
            <person name="Kihara M."/>
            <person name="Itoh H."/>
        </authorList>
    </citation>
    <scope>NUCLEOTIDE SEQUENCE [LARGE SCALE GENOMIC DNA]</scope>
    <source>
        <strain evidence="2 3">KK4</strain>
    </source>
</reference>
<sequence>MKYFKITICTFLIGLLFSSCEKDEIGDFYIGITNTYDFSIAISMDGVDLSRVELSPGQSSYGNAAPGTYTVSARVTGDDPNNEFPSNASVTKNFIEDGNYGWIAGEPDVEYFGNVNEPSDPVDPNSGGNGSGGNGGNGSGGNGGNGGGANCDNLNYNGPTEGQIMQFCQAAQLYECLGATTEQDYVCDVIASYGASCPYCN</sequence>
<name>A0A5J4FYC3_9FLAO</name>
<feature type="region of interest" description="Disordered" evidence="1">
    <location>
        <begin position="112"/>
        <end position="141"/>
    </location>
</feature>
<dbReference type="AlphaFoldDB" id="A0A5J4FYC3"/>
<keyword evidence="3" id="KW-1185">Reference proteome</keyword>
<evidence type="ECO:0000313" key="3">
    <source>
        <dbReference type="Proteomes" id="UP000326994"/>
    </source>
</evidence>
<evidence type="ECO:0000313" key="2">
    <source>
        <dbReference type="EMBL" id="GEQ87043.1"/>
    </source>
</evidence>
<protein>
    <submittedName>
        <fullName evidence="2">Uncharacterized protein</fullName>
    </submittedName>
</protein>
<proteinExistence type="predicted"/>